<dbReference type="GO" id="GO:0006508">
    <property type="term" value="P:proteolysis"/>
    <property type="evidence" value="ECO:0007669"/>
    <property type="project" value="UniProtKB-KW"/>
</dbReference>
<dbReference type="InterPro" id="IPR024079">
    <property type="entry name" value="MetalloPept_cat_dom_sf"/>
</dbReference>
<dbReference type="SUPFAM" id="SSF55486">
    <property type="entry name" value="Metalloproteases ('zincins'), catalytic domain"/>
    <property type="match status" value="1"/>
</dbReference>
<feature type="binding site" evidence="8">
    <location>
        <position position="96"/>
    </location>
    <ligand>
        <name>Zn(2+)</name>
        <dbReference type="ChEBI" id="CHEBI:29105"/>
        <label>1</label>
    </ligand>
</feature>
<feature type="domain" description="Peptidase metallopeptidase" evidence="9">
    <location>
        <begin position="17"/>
        <end position="192"/>
    </location>
</feature>
<feature type="binding site" evidence="8">
    <location>
        <position position="121"/>
    </location>
    <ligand>
        <name>Zn(2+)</name>
        <dbReference type="ChEBI" id="CHEBI:29105"/>
        <label>1</label>
    </ligand>
</feature>
<feature type="binding site" evidence="8">
    <location>
        <position position="123"/>
    </location>
    <ligand>
        <name>Ca(2+)</name>
        <dbReference type="ChEBI" id="CHEBI:29108"/>
        <label>3</label>
    </ligand>
</feature>
<feature type="binding site" evidence="8">
    <location>
        <position position="103"/>
    </location>
    <ligand>
        <name>Ca(2+)</name>
        <dbReference type="ChEBI" id="CHEBI:29108"/>
        <label>3</label>
    </ligand>
</feature>
<keyword evidence="3 8" id="KW-0479">Metal-binding</keyword>
<evidence type="ECO:0000256" key="2">
    <source>
        <dbReference type="ARBA" id="ARBA00022670"/>
    </source>
</evidence>
<sequence>MINRLENHGRKKRYVLHKYKWDRCHLTWAFRDPFLLFRTEKDYQIAKSIISNAIKTWEQDSGGILKFTNISPKNRNTWRNVRRFAQLDIIFAYYEHGDGEKFDGPGGLIAHTGYPIEGIIHFDASEKWSARRKDDDFLDLRYVALHEIGHALGLRHSTYKNAVMNPYYSNRPDGELKLSKDDIFGIQELYQNCQAVRKM</sequence>
<evidence type="ECO:0000256" key="8">
    <source>
        <dbReference type="PIRSR" id="PIRSR621190-2"/>
    </source>
</evidence>
<feature type="binding site" evidence="8">
    <location>
        <position position="164"/>
    </location>
    <ligand>
        <name>Zn(2+)</name>
        <dbReference type="ChEBI" id="CHEBI:29105"/>
        <label>2</label>
        <note>catalytic</note>
    </ligand>
</feature>
<evidence type="ECO:0000259" key="9">
    <source>
        <dbReference type="SMART" id="SM00235"/>
    </source>
</evidence>
<dbReference type="PRINTS" id="PR00138">
    <property type="entry name" value="MATRIXIN"/>
</dbReference>
<accession>A0A914CSP7</accession>
<reference evidence="11" key="1">
    <citation type="submission" date="2022-11" db="UniProtKB">
        <authorList>
            <consortium name="WormBaseParasite"/>
        </authorList>
    </citation>
    <scope>IDENTIFICATION</scope>
</reference>
<keyword evidence="5 8" id="KW-0862">Zinc</keyword>
<feature type="binding site" evidence="8">
    <location>
        <position position="104"/>
    </location>
    <ligand>
        <name>Ca(2+)</name>
        <dbReference type="ChEBI" id="CHEBI:29108"/>
        <label>3</label>
    </ligand>
</feature>
<keyword evidence="8" id="KW-0106">Calcium</keyword>
<feature type="binding site" evidence="8">
    <location>
        <position position="108"/>
    </location>
    <ligand>
        <name>Ca(2+)</name>
        <dbReference type="ChEBI" id="CHEBI:29108"/>
        <label>3</label>
    </ligand>
</feature>
<comment type="similarity">
    <text evidence="1">Belongs to the peptidase M10A family.</text>
</comment>
<dbReference type="GO" id="GO:0031012">
    <property type="term" value="C:extracellular matrix"/>
    <property type="evidence" value="ECO:0007669"/>
    <property type="project" value="InterPro"/>
</dbReference>
<dbReference type="GO" id="GO:0008270">
    <property type="term" value="F:zinc ion binding"/>
    <property type="evidence" value="ECO:0007669"/>
    <property type="project" value="InterPro"/>
</dbReference>
<feature type="binding site" evidence="8">
    <location>
        <position position="126"/>
    </location>
    <ligand>
        <name>Ca(2+)</name>
        <dbReference type="ChEBI" id="CHEBI:29108"/>
        <label>1</label>
    </ligand>
</feature>
<evidence type="ECO:0000256" key="5">
    <source>
        <dbReference type="ARBA" id="ARBA00022833"/>
    </source>
</evidence>
<evidence type="ECO:0000256" key="7">
    <source>
        <dbReference type="PIRSR" id="PIRSR621190-1"/>
    </source>
</evidence>
<dbReference type="Proteomes" id="UP000887540">
    <property type="component" value="Unplaced"/>
</dbReference>
<dbReference type="Pfam" id="PF00413">
    <property type="entry name" value="Peptidase_M10"/>
    <property type="match status" value="1"/>
</dbReference>
<comment type="cofactor">
    <cofactor evidence="8">
        <name>Ca(2+)</name>
        <dbReference type="ChEBI" id="CHEBI:29108"/>
    </cofactor>
    <text evidence="8">Can bind about 5 Ca(2+) ions per subunit.</text>
</comment>
<dbReference type="InterPro" id="IPR001818">
    <property type="entry name" value="Pept_M10_metallopeptidase"/>
</dbReference>
<dbReference type="GO" id="GO:0030574">
    <property type="term" value="P:collagen catabolic process"/>
    <property type="evidence" value="ECO:0007669"/>
    <property type="project" value="TreeGrafter"/>
</dbReference>
<dbReference type="WBParaSite" id="ACRNAN_scaffold141.g17817.t1">
    <property type="protein sequence ID" value="ACRNAN_scaffold141.g17817.t1"/>
    <property type="gene ID" value="ACRNAN_scaffold141.g17817"/>
</dbReference>
<proteinExistence type="inferred from homology"/>
<dbReference type="PANTHER" id="PTHR10201">
    <property type="entry name" value="MATRIX METALLOPROTEINASE"/>
    <property type="match status" value="1"/>
</dbReference>
<name>A0A914CSP7_9BILA</name>
<organism evidence="10 11">
    <name type="scientific">Acrobeloides nanus</name>
    <dbReference type="NCBI Taxonomy" id="290746"/>
    <lineage>
        <taxon>Eukaryota</taxon>
        <taxon>Metazoa</taxon>
        <taxon>Ecdysozoa</taxon>
        <taxon>Nematoda</taxon>
        <taxon>Chromadorea</taxon>
        <taxon>Rhabditida</taxon>
        <taxon>Tylenchina</taxon>
        <taxon>Cephalobomorpha</taxon>
        <taxon>Cephaloboidea</taxon>
        <taxon>Cephalobidae</taxon>
        <taxon>Acrobeloides</taxon>
    </lineage>
</organism>
<feature type="binding site" evidence="8">
    <location>
        <position position="150"/>
    </location>
    <ligand>
        <name>Zn(2+)</name>
        <dbReference type="ChEBI" id="CHEBI:29105"/>
        <label>2</label>
        <note>catalytic</note>
    </ligand>
</feature>
<keyword evidence="6" id="KW-0482">Metalloprotease</keyword>
<dbReference type="PANTHER" id="PTHR10201:SF323">
    <property type="entry name" value="MATRIX METALLOPROTEINASE-21"/>
    <property type="match status" value="1"/>
</dbReference>
<evidence type="ECO:0000256" key="6">
    <source>
        <dbReference type="ARBA" id="ARBA00023049"/>
    </source>
</evidence>
<comment type="cofactor">
    <cofactor evidence="8">
        <name>Zn(2+)</name>
        <dbReference type="ChEBI" id="CHEBI:29105"/>
    </cofactor>
    <text evidence="8">Binds 2 Zn(2+) ions per subunit.</text>
</comment>
<evidence type="ECO:0000256" key="4">
    <source>
        <dbReference type="ARBA" id="ARBA00022801"/>
    </source>
</evidence>
<dbReference type="InterPro" id="IPR006026">
    <property type="entry name" value="Peptidase_Metallo"/>
</dbReference>
<feature type="binding site" evidence="8">
    <location>
        <position position="156"/>
    </location>
    <ligand>
        <name>Zn(2+)</name>
        <dbReference type="ChEBI" id="CHEBI:29105"/>
        <label>2</label>
        <note>catalytic</note>
    </ligand>
</feature>
<dbReference type="GO" id="GO:0004222">
    <property type="term" value="F:metalloendopeptidase activity"/>
    <property type="evidence" value="ECO:0007669"/>
    <property type="project" value="InterPro"/>
</dbReference>
<keyword evidence="10" id="KW-1185">Reference proteome</keyword>
<keyword evidence="2" id="KW-0645">Protease</keyword>
<evidence type="ECO:0000256" key="1">
    <source>
        <dbReference type="ARBA" id="ARBA00010370"/>
    </source>
</evidence>
<feature type="active site" evidence="7">
    <location>
        <position position="147"/>
    </location>
</feature>
<feature type="binding site" evidence="8">
    <location>
        <position position="146"/>
    </location>
    <ligand>
        <name>Zn(2+)</name>
        <dbReference type="ChEBI" id="CHEBI:29105"/>
        <label>2</label>
        <note>catalytic</note>
    </ligand>
</feature>
<dbReference type="AlphaFoldDB" id="A0A914CSP7"/>
<evidence type="ECO:0000256" key="3">
    <source>
        <dbReference type="ARBA" id="ARBA00022723"/>
    </source>
</evidence>
<dbReference type="SMART" id="SM00235">
    <property type="entry name" value="ZnMc"/>
    <property type="match status" value="1"/>
</dbReference>
<feature type="binding site" evidence="8">
    <location>
        <position position="111"/>
    </location>
    <ligand>
        <name>Zn(2+)</name>
        <dbReference type="ChEBI" id="CHEBI:29105"/>
        <label>1</label>
    </ligand>
</feature>
<feature type="binding site" evidence="8">
    <location>
        <position position="98"/>
    </location>
    <ligand>
        <name>Zn(2+)</name>
        <dbReference type="ChEBI" id="CHEBI:29105"/>
        <label>1</label>
    </ligand>
</feature>
<evidence type="ECO:0000313" key="11">
    <source>
        <dbReference type="WBParaSite" id="ACRNAN_scaffold141.g17817.t1"/>
    </source>
</evidence>
<evidence type="ECO:0000313" key="10">
    <source>
        <dbReference type="Proteomes" id="UP000887540"/>
    </source>
</evidence>
<feature type="binding site" evidence="8">
    <location>
        <position position="126"/>
    </location>
    <ligand>
        <name>Ca(2+)</name>
        <dbReference type="ChEBI" id="CHEBI:29108"/>
        <label>3</label>
    </ligand>
</feature>
<keyword evidence="4" id="KW-0378">Hydrolase</keyword>
<dbReference type="GO" id="GO:0030198">
    <property type="term" value="P:extracellular matrix organization"/>
    <property type="evidence" value="ECO:0007669"/>
    <property type="project" value="TreeGrafter"/>
</dbReference>
<protein>
    <submittedName>
        <fullName evidence="11">Peptidase metallopeptidase domain-containing protein</fullName>
    </submittedName>
</protein>
<dbReference type="Gene3D" id="3.40.390.10">
    <property type="entry name" value="Collagenase (Catalytic Domain)"/>
    <property type="match status" value="1"/>
</dbReference>
<dbReference type="InterPro" id="IPR021190">
    <property type="entry name" value="Pept_M10A"/>
</dbReference>